<sequence length="274" mass="29556" precursor="true">MAFKNLWARCRTLGALAFSLSVAQAGAAVQYRVTDEHHLSVTLNGRPVVTVDFQKGTPAALFRAAPGETFPRLNVGDSVMLEAVADLDRNGTPDALIATVDPTANGGLPMYTVVTYAGGRVQVAAGVPGWETAVLETLAGRPVIRIRHEAEGAQVLYAYQGGKLSVAAKQTIPELFAQPSVRGADFRQDDRDRVFRVNLGGSSAAETMTCAYWSRWAMVRCGVQDAQGRTLLPDDVGCSRFGVLSTRTHGYLDLVCDADKVVRWNGARYVLPDR</sequence>
<gene>
    <name evidence="2" type="ordered locus">Deima_0347</name>
</gene>
<evidence type="ECO:0000313" key="2">
    <source>
        <dbReference type="EMBL" id="ADV66008.1"/>
    </source>
</evidence>
<name>E8U363_DEIML</name>
<dbReference type="eggNOG" id="ENOG503358P">
    <property type="taxonomic scope" value="Bacteria"/>
</dbReference>
<dbReference type="AlphaFoldDB" id="E8U363"/>
<dbReference type="EMBL" id="CP002454">
    <property type="protein sequence ID" value="ADV66008.1"/>
    <property type="molecule type" value="Genomic_DNA"/>
</dbReference>
<keyword evidence="1" id="KW-0732">Signal</keyword>
<reference evidence="2 3" key="1">
    <citation type="journal article" date="2011" name="Stand. Genomic Sci.">
        <title>Complete genome sequence of Deinococcus maricopensis type strain (LB-34).</title>
        <authorList>
            <person name="Pukall R."/>
            <person name="Zeytun A."/>
            <person name="Lucas S."/>
            <person name="Lapidus A."/>
            <person name="Hammon N."/>
            <person name="Deshpande S."/>
            <person name="Nolan M."/>
            <person name="Cheng J.F."/>
            <person name="Pitluck S."/>
            <person name="Liolios K."/>
            <person name="Pagani I."/>
            <person name="Mikhailova N."/>
            <person name="Ivanova N."/>
            <person name="Mavromatis K."/>
            <person name="Pati A."/>
            <person name="Tapia R."/>
            <person name="Han C."/>
            <person name="Goodwin L."/>
            <person name="Chen A."/>
            <person name="Palaniappan K."/>
            <person name="Land M."/>
            <person name="Hauser L."/>
            <person name="Chang Y.J."/>
            <person name="Jeffries C.D."/>
            <person name="Brambilla E.M."/>
            <person name="Rohde M."/>
            <person name="Goker M."/>
            <person name="Detter J.C."/>
            <person name="Woyke T."/>
            <person name="Bristow J."/>
            <person name="Eisen J.A."/>
            <person name="Markowitz V."/>
            <person name="Hugenholtz P."/>
            <person name="Kyrpides N.C."/>
            <person name="Klenk H.P."/>
        </authorList>
    </citation>
    <scope>NUCLEOTIDE SEQUENCE [LARGE SCALE GENOMIC DNA]</scope>
    <source>
        <strain evidence="3">DSM 21211 / LMG 22137 / NRRL B-23946 / LB-34</strain>
    </source>
</reference>
<dbReference type="KEGG" id="dmr:Deima_0347"/>
<dbReference type="STRING" id="709986.Deima_0347"/>
<feature type="signal peptide" evidence="1">
    <location>
        <begin position="1"/>
        <end position="27"/>
    </location>
</feature>
<organism evidence="2 3">
    <name type="scientific">Deinococcus maricopensis (strain DSM 21211 / LMG 22137 / NRRL B-23946 / LB-34)</name>
    <dbReference type="NCBI Taxonomy" id="709986"/>
    <lineage>
        <taxon>Bacteria</taxon>
        <taxon>Thermotogati</taxon>
        <taxon>Deinococcota</taxon>
        <taxon>Deinococci</taxon>
        <taxon>Deinococcales</taxon>
        <taxon>Deinococcaceae</taxon>
        <taxon>Deinococcus</taxon>
    </lineage>
</organism>
<evidence type="ECO:0000256" key="1">
    <source>
        <dbReference type="SAM" id="SignalP"/>
    </source>
</evidence>
<evidence type="ECO:0000313" key="3">
    <source>
        <dbReference type="Proteomes" id="UP000008635"/>
    </source>
</evidence>
<accession>E8U363</accession>
<feature type="chain" id="PRO_5003228297" evidence="1">
    <location>
        <begin position="28"/>
        <end position="274"/>
    </location>
</feature>
<dbReference type="RefSeq" id="WP_013555513.1">
    <property type="nucleotide sequence ID" value="NC_014958.1"/>
</dbReference>
<keyword evidence="3" id="KW-1185">Reference proteome</keyword>
<protein>
    <submittedName>
        <fullName evidence="2">Uncharacterized protein</fullName>
    </submittedName>
</protein>
<dbReference type="OrthoDB" id="71924at2"/>
<reference evidence="3" key="2">
    <citation type="submission" date="2011-01" db="EMBL/GenBank/DDBJ databases">
        <title>The complete genome of Deinococcus maricopensis DSM 21211.</title>
        <authorList>
            <consortium name="US DOE Joint Genome Institute (JGI-PGF)"/>
            <person name="Lucas S."/>
            <person name="Copeland A."/>
            <person name="Lapidus A."/>
            <person name="Goodwin L."/>
            <person name="Pitluck S."/>
            <person name="Kyrpides N."/>
            <person name="Mavromatis K."/>
            <person name="Pagani I."/>
            <person name="Ivanova N."/>
            <person name="Ovchinnikova G."/>
            <person name="Zeytun A."/>
            <person name="Detter J.C."/>
            <person name="Han C."/>
            <person name="Land M."/>
            <person name="Hauser L."/>
            <person name="Markowitz V."/>
            <person name="Cheng J.-F."/>
            <person name="Hugenholtz P."/>
            <person name="Woyke T."/>
            <person name="Wu D."/>
            <person name="Pukall R."/>
            <person name="Gehrich-Schroeter G."/>
            <person name="Brambilla E."/>
            <person name="Klenk H.-P."/>
            <person name="Eisen J.A."/>
        </authorList>
    </citation>
    <scope>NUCLEOTIDE SEQUENCE [LARGE SCALE GENOMIC DNA]</scope>
    <source>
        <strain evidence="3">DSM 21211 / LMG 22137 / NRRL B-23946 / LB-34</strain>
    </source>
</reference>
<dbReference type="HOGENOM" id="CLU_1061215_0_0_0"/>
<dbReference type="Proteomes" id="UP000008635">
    <property type="component" value="Chromosome"/>
</dbReference>
<proteinExistence type="predicted"/>